<keyword evidence="2" id="KW-1185">Reference proteome</keyword>
<evidence type="ECO:0008006" key="3">
    <source>
        <dbReference type="Google" id="ProtNLM"/>
    </source>
</evidence>
<dbReference type="InterPro" id="IPR036782">
    <property type="entry name" value="NE0471-like_N"/>
</dbReference>
<dbReference type="Pfam" id="PF10387">
    <property type="entry name" value="DUF2442"/>
    <property type="match status" value="1"/>
</dbReference>
<dbReference type="InterPro" id="IPR018841">
    <property type="entry name" value="DUF2442"/>
</dbReference>
<dbReference type="STRING" id="332977.SAMN05421740_10714"/>
<proteinExistence type="predicted"/>
<protein>
    <recommendedName>
        <fullName evidence="3">DUF2442 domain-containing protein</fullName>
    </recommendedName>
</protein>
<dbReference type="Proteomes" id="UP000198916">
    <property type="component" value="Unassembled WGS sequence"/>
</dbReference>
<reference evidence="2" key="1">
    <citation type="submission" date="2016-10" db="EMBL/GenBank/DDBJ databases">
        <authorList>
            <person name="Varghese N."/>
            <person name="Submissions S."/>
        </authorList>
    </citation>
    <scope>NUCLEOTIDE SEQUENCE [LARGE SCALE GENOMIC DNA]</scope>
    <source>
        <strain evidence="2">Jip14</strain>
    </source>
</reference>
<dbReference type="SUPFAM" id="SSF143880">
    <property type="entry name" value="NE0471 N-terminal domain-like"/>
    <property type="match status" value="1"/>
</dbReference>
<dbReference type="Gene3D" id="3.30.2020.10">
    <property type="entry name" value="NE0471-like N-terminal domain"/>
    <property type="match status" value="1"/>
</dbReference>
<sequence>MKQTAVISIKTVTYHEPYFITFRFSDGLVRTVDFGPFLRTAKNPMTKKYLDTKLFKNFAIEHGDIVWNDYELCFPIWDLYEGSI</sequence>
<name>A0A1H7RB84_9SPHI</name>
<dbReference type="AlphaFoldDB" id="A0A1H7RB84"/>
<gene>
    <name evidence="1" type="ORF">SAMN05421740_10714</name>
</gene>
<dbReference type="EMBL" id="FNZR01000007">
    <property type="protein sequence ID" value="SEL57590.1"/>
    <property type="molecule type" value="Genomic_DNA"/>
</dbReference>
<evidence type="ECO:0000313" key="2">
    <source>
        <dbReference type="Proteomes" id="UP000198916"/>
    </source>
</evidence>
<dbReference type="RefSeq" id="WP_090606943.1">
    <property type="nucleotide sequence ID" value="NZ_FNZR01000007.1"/>
</dbReference>
<organism evidence="1 2">
    <name type="scientific">Parapedobacter koreensis</name>
    <dbReference type="NCBI Taxonomy" id="332977"/>
    <lineage>
        <taxon>Bacteria</taxon>
        <taxon>Pseudomonadati</taxon>
        <taxon>Bacteroidota</taxon>
        <taxon>Sphingobacteriia</taxon>
        <taxon>Sphingobacteriales</taxon>
        <taxon>Sphingobacteriaceae</taxon>
        <taxon>Parapedobacter</taxon>
    </lineage>
</organism>
<evidence type="ECO:0000313" key="1">
    <source>
        <dbReference type="EMBL" id="SEL57590.1"/>
    </source>
</evidence>
<dbReference type="OrthoDB" id="1369138at2"/>
<accession>A0A1H7RB84</accession>